<evidence type="ECO:0000259" key="1">
    <source>
        <dbReference type="Pfam" id="PF13649"/>
    </source>
</evidence>
<dbReference type="InterPro" id="IPR041698">
    <property type="entry name" value="Methyltransf_25"/>
</dbReference>
<keyword evidence="2" id="KW-0808">Transferase</keyword>
<dbReference type="RefSeq" id="WP_338448795.1">
    <property type="nucleotide sequence ID" value="NZ_CP137640.1"/>
</dbReference>
<sequence>MMAFYERLTPFYDEIFPVNETACDFLLSFFEKAEIVLDVGAGTGNMAMALTKKGLRVIAAEPDVAMAEYIGKKAGENNVTIPVHIKAMQEIDQIAEKVGGIYCIGNTLPHVNNSEELGLFIKKCYELLSNGNRFILQLVNYEKVLSSVNDFSFPVIQKDDLTFTRYYRQEGEKIIFTTNLTVKGDKFSNSIPLYPVTSSQLIPILHEVGFEVEHVYGNFARQEYSKNSPALVVVAKKRV</sequence>
<reference evidence="2 3" key="1">
    <citation type="submission" date="2023-10" db="EMBL/GenBank/DDBJ databases">
        <title>Niallia locisalis sp.nov. isolated from a salt pond sample.</title>
        <authorList>
            <person name="Li X.-J."/>
            <person name="Dong L."/>
        </authorList>
    </citation>
    <scope>NUCLEOTIDE SEQUENCE [LARGE SCALE GENOMIC DNA]</scope>
    <source>
        <strain evidence="2 3">DSM 29761</strain>
    </source>
</reference>
<dbReference type="GO" id="GO:0032259">
    <property type="term" value="P:methylation"/>
    <property type="evidence" value="ECO:0007669"/>
    <property type="project" value="UniProtKB-KW"/>
</dbReference>
<protein>
    <submittedName>
        <fullName evidence="2">Class I SAM-dependent methyltransferase</fullName>
        <ecNumber evidence="2">2.1.-.-</ecNumber>
    </submittedName>
</protein>
<dbReference type="CDD" id="cd02440">
    <property type="entry name" value="AdoMet_MTases"/>
    <property type="match status" value="1"/>
</dbReference>
<name>A0ABZ2CFF2_9BACI</name>
<gene>
    <name evidence="2" type="ORF">R4Z09_21625</name>
</gene>
<proteinExistence type="predicted"/>
<keyword evidence="2" id="KW-0489">Methyltransferase</keyword>
<evidence type="ECO:0000313" key="3">
    <source>
        <dbReference type="Proteomes" id="UP001357223"/>
    </source>
</evidence>
<dbReference type="SUPFAM" id="SSF53335">
    <property type="entry name" value="S-adenosyl-L-methionine-dependent methyltransferases"/>
    <property type="match status" value="1"/>
</dbReference>
<dbReference type="Gene3D" id="3.40.50.150">
    <property type="entry name" value="Vaccinia Virus protein VP39"/>
    <property type="match status" value="1"/>
</dbReference>
<dbReference type="EC" id="2.1.-.-" evidence="2"/>
<dbReference type="Proteomes" id="UP001357223">
    <property type="component" value="Chromosome"/>
</dbReference>
<dbReference type="InterPro" id="IPR029063">
    <property type="entry name" value="SAM-dependent_MTases_sf"/>
</dbReference>
<evidence type="ECO:0000313" key="2">
    <source>
        <dbReference type="EMBL" id="WVX79864.1"/>
    </source>
</evidence>
<feature type="domain" description="Methyltransferase" evidence="1">
    <location>
        <begin position="36"/>
        <end position="131"/>
    </location>
</feature>
<organism evidence="2 3">
    <name type="scientific">Niallia oryzisoli</name>
    <dbReference type="NCBI Taxonomy" id="1737571"/>
    <lineage>
        <taxon>Bacteria</taxon>
        <taxon>Bacillati</taxon>
        <taxon>Bacillota</taxon>
        <taxon>Bacilli</taxon>
        <taxon>Bacillales</taxon>
        <taxon>Bacillaceae</taxon>
        <taxon>Niallia</taxon>
    </lineage>
</organism>
<dbReference type="Gene3D" id="2.20.25.110">
    <property type="entry name" value="S-adenosyl-L-methionine-dependent methyltransferases"/>
    <property type="match status" value="1"/>
</dbReference>
<dbReference type="Pfam" id="PF13649">
    <property type="entry name" value="Methyltransf_25"/>
    <property type="match status" value="1"/>
</dbReference>
<keyword evidence="3" id="KW-1185">Reference proteome</keyword>
<dbReference type="GO" id="GO:0008168">
    <property type="term" value="F:methyltransferase activity"/>
    <property type="evidence" value="ECO:0007669"/>
    <property type="project" value="UniProtKB-KW"/>
</dbReference>
<accession>A0ABZ2CFF2</accession>
<dbReference type="EMBL" id="CP137640">
    <property type="protein sequence ID" value="WVX79864.1"/>
    <property type="molecule type" value="Genomic_DNA"/>
</dbReference>